<dbReference type="AlphaFoldDB" id="A0A4Z2FT07"/>
<reference evidence="1 2" key="1">
    <citation type="submission" date="2019-03" db="EMBL/GenBank/DDBJ databases">
        <title>First draft genome of Liparis tanakae, snailfish: a comprehensive survey of snailfish specific genes.</title>
        <authorList>
            <person name="Kim W."/>
            <person name="Song I."/>
            <person name="Jeong J.-H."/>
            <person name="Kim D."/>
            <person name="Kim S."/>
            <person name="Ryu S."/>
            <person name="Song J.Y."/>
            <person name="Lee S.K."/>
        </authorList>
    </citation>
    <scope>NUCLEOTIDE SEQUENCE [LARGE SCALE GENOMIC DNA]</scope>
    <source>
        <tissue evidence="1">Muscle</tissue>
    </source>
</reference>
<sequence length="121" mass="13676">MNSARVFSERDLSGRAFAESQPRSLRLAGFGEKGDGNERCLSWAQRKHRQGTGHCVRPWRRAHGKHTQLFGYVFVHFTEGAPEEGLRRWLGVPDCQISDPSTVNLSERVKILSLRMTSSHG</sequence>
<organism evidence="1 2">
    <name type="scientific">Liparis tanakae</name>
    <name type="common">Tanaka's snailfish</name>
    <dbReference type="NCBI Taxonomy" id="230148"/>
    <lineage>
        <taxon>Eukaryota</taxon>
        <taxon>Metazoa</taxon>
        <taxon>Chordata</taxon>
        <taxon>Craniata</taxon>
        <taxon>Vertebrata</taxon>
        <taxon>Euteleostomi</taxon>
        <taxon>Actinopterygii</taxon>
        <taxon>Neopterygii</taxon>
        <taxon>Teleostei</taxon>
        <taxon>Neoteleostei</taxon>
        <taxon>Acanthomorphata</taxon>
        <taxon>Eupercaria</taxon>
        <taxon>Perciformes</taxon>
        <taxon>Cottioidei</taxon>
        <taxon>Cottales</taxon>
        <taxon>Liparidae</taxon>
        <taxon>Liparis</taxon>
    </lineage>
</organism>
<accession>A0A4Z2FT07</accession>
<comment type="caution">
    <text evidence="1">The sequence shown here is derived from an EMBL/GenBank/DDBJ whole genome shotgun (WGS) entry which is preliminary data.</text>
</comment>
<keyword evidence="2" id="KW-1185">Reference proteome</keyword>
<evidence type="ECO:0000313" key="2">
    <source>
        <dbReference type="Proteomes" id="UP000314294"/>
    </source>
</evidence>
<protein>
    <submittedName>
        <fullName evidence="1">Uncharacterized protein</fullName>
    </submittedName>
</protein>
<gene>
    <name evidence="1" type="ORF">EYF80_045915</name>
</gene>
<evidence type="ECO:0000313" key="1">
    <source>
        <dbReference type="EMBL" id="TNN43893.1"/>
    </source>
</evidence>
<proteinExistence type="predicted"/>
<dbReference type="EMBL" id="SRLO01000939">
    <property type="protein sequence ID" value="TNN43893.1"/>
    <property type="molecule type" value="Genomic_DNA"/>
</dbReference>
<name>A0A4Z2FT07_9TELE</name>
<dbReference type="Proteomes" id="UP000314294">
    <property type="component" value="Unassembled WGS sequence"/>
</dbReference>